<comment type="caution">
    <text evidence="1">The sequence shown here is derived from an EMBL/GenBank/DDBJ whole genome shotgun (WGS) entry which is preliminary data.</text>
</comment>
<name>A0A8S1H016_9PELO</name>
<keyword evidence="2" id="KW-1185">Reference proteome</keyword>
<dbReference type="Proteomes" id="UP000835052">
    <property type="component" value="Unassembled WGS sequence"/>
</dbReference>
<evidence type="ECO:0000313" key="1">
    <source>
        <dbReference type="EMBL" id="CAD6188563.1"/>
    </source>
</evidence>
<protein>
    <submittedName>
        <fullName evidence="1">Uncharacterized protein</fullName>
    </submittedName>
</protein>
<evidence type="ECO:0000313" key="2">
    <source>
        <dbReference type="Proteomes" id="UP000835052"/>
    </source>
</evidence>
<accession>A0A8S1H016</accession>
<gene>
    <name evidence="1" type="ORF">CAUJ_LOCUS4482</name>
</gene>
<organism evidence="1 2">
    <name type="scientific">Caenorhabditis auriculariae</name>
    <dbReference type="NCBI Taxonomy" id="2777116"/>
    <lineage>
        <taxon>Eukaryota</taxon>
        <taxon>Metazoa</taxon>
        <taxon>Ecdysozoa</taxon>
        <taxon>Nematoda</taxon>
        <taxon>Chromadorea</taxon>
        <taxon>Rhabditida</taxon>
        <taxon>Rhabditina</taxon>
        <taxon>Rhabditomorpha</taxon>
        <taxon>Rhabditoidea</taxon>
        <taxon>Rhabditidae</taxon>
        <taxon>Peloderinae</taxon>
        <taxon>Caenorhabditis</taxon>
    </lineage>
</organism>
<reference evidence="1" key="1">
    <citation type="submission" date="2020-10" db="EMBL/GenBank/DDBJ databases">
        <authorList>
            <person name="Kikuchi T."/>
        </authorList>
    </citation>
    <scope>NUCLEOTIDE SEQUENCE</scope>
    <source>
        <strain evidence="1">NKZ352</strain>
    </source>
</reference>
<proteinExistence type="predicted"/>
<sequence>MGLRRFPMVGRREDFCDWKKGEGISAAKKTVEPQVSTGLMASLQQSSAYFETEEKCNWPAANQLCDGATVAGCHGSCPTTSSFVSSPGYPQ</sequence>
<dbReference type="EMBL" id="CAJGYM010000008">
    <property type="protein sequence ID" value="CAD6188563.1"/>
    <property type="molecule type" value="Genomic_DNA"/>
</dbReference>
<dbReference type="AlphaFoldDB" id="A0A8S1H016"/>